<dbReference type="InterPro" id="IPR010499">
    <property type="entry name" value="AraC_E-bd"/>
</dbReference>
<dbReference type="Proteomes" id="UP000297535">
    <property type="component" value="Unassembled WGS sequence"/>
</dbReference>
<gene>
    <name evidence="2" type="ORF">EU555_03800</name>
</gene>
<evidence type="ECO:0000313" key="3">
    <source>
        <dbReference type="Proteomes" id="UP000297535"/>
    </source>
</evidence>
<dbReference type="RefSeq" id="WP_135413125.1">
    <property type="nucleotide sequence ID" value="NZ_SRLB01000002.1"/>
</dbReference>
<proteinExistence type="predicted"/>
<accession>A0A4Z0NYJ9</accession>
<sequence length="155" mass="16211">MPDSAVSGIGEPEIVLVSPCVTAVEWGETTFAAIPRFQREARARVDAALAAQGVGKAGPEITFSLPPTGERIRIAAGAIIAGGFRATGGVTLQEIPGGRAAHLRLAGPYAHLPQAWRVLADWVVEHGHAPVGLNWETYGDPSVPVTDLYALLAAR</sequence>
<dbReference type="EMBL" id="SRLB01000002">
    <property type="protein sequence ID" value="TGE01806.1"/>
    <property type="molecule type" value="Genomic_DNA"/>
</dbReference>
<dbReference type="InterPro" id="IPR011256">
    <property type="entry name" value="Reg_factor_effector_dom_sf"/>
</dbReference>
<dbReference type="AlphaFoldDB" id="A0A4Z0NYJ9"/>
<evidence type="ECO:0000313" key="2">
    <source>
        <dbReference type="EMBL" id="TGE01806.1"/>
    </source>
</evidence>
<dbReference type="SMART" id="SM00871">
    <property type="entry name" value="AraC_E_bind"/>
    <property type="match status" value="1"/>
</dbReference>
<keyword evidence="3" id="KW-1185">Reference proteome</keyword>
<dbReference type="SUPFAM" id="SSF55136">
    <property type="entry name" value="Probable bacterial effector-binding domain"/>
    <property type="match status" value="1"/>
</dbReference>
<protein>
    <recommendedName>
        <fullName evidence="1">AraC effector-binding domain-containing protein</fullName>
    </recommendedName>
</protein>
<dbReference type="OrthoDB" id="7375523at2"/>
<evidence type="ECO:0000259" key="1">
    <source>
        <dbReference type="SMART" id="SM00871"/>
    </source>
</evidence>
<comment type="caution">
    <text evidence="2">The sequence shown here is derived from an EMBL/GenBank/DDBJ whole genome shotgun (WGS) entry which is preliminary data.</text>
</comment>
<organism evidence="2 3">
    <name type="scientific">Methylobacterium nonmethylotrophicum</name>
    <dbReference type="NCBI Taxonomy" id="1141884"/>
    <lineage>
        <taxon>Bacteria</taxon>
        <taxon>Pseudomonadati</taxon>
        <taxon>Pseudomonadota</taxon>
        <taxon>Alphaproteobacteria</taxon>
        <taxon>Hyphomicrobiales</taxon>
        <taxon>Methylobacteriaceae</taxon>
        <taxon>Methylobacterium</taxon>
    </lineage>
</organism>
<reference evidence="2 3" key="1">
    <citation type="submission" date="2019-04" db="EMBL/GenBank/DDBJ databases">
        <authorList>
            <person name="Feng G."/>
            <person name="Zhu H."/>
        </authorList>
    </citation>
    <scope>NUCLEOTIDE SEQUENCE [LARGE SCALE GENOMIC DNA]</scope>
    <source>
        <strain evidence="2 3">6HR-1</strain>
    </source>
</reference>
<dbReference type="Gene3D" id="3.20.80.10">
    <property type="entry name" value="Regulatory factor, effector binding domain"/>
    <property type="match status" value="1"/>
</dbReference>
<name>A0A4Z0NYJ9_9HYPH</name>
<feature type="domain" description="AraC effector-binding" evidence="1">
    <location>
        <begin position="10"/>
        <end position="153"/>
    </location>
</feature>